<name>A9BAA7_PROM4</name>
<evidence type="ECO:0000313" key="2">
    <source>
        <dbReference type="Proteomes" id="UP000000788"/>
    </source>
</evidence>
<protein>
    <submittedName>
        <fullName evidence="1">Uncharacterized protein</fullName>
    </submittedName>
</protein>
<keyword evidence="2" id="KW-1185">Reference proteome</keyword>
<evidence type="ECO:0000313" key="1">
    <source>
        <dbReference type="EMBL" id="ABX08769.1"/>
    </source>
</evidence>
<sequence>MTMVTSKYFFSRSIHLLLIIFGSFNKSILSSVASPHDSLYSYSNPINYYSNLSVSQSRNKSHSMRQFGPVYLDLNNYQTQSQNYILPAENIANYKIYLAISCIKNVINVTDTEYKWKGWIAPNQPFEYNLINTFCRSIKRD</sequence>
<dbReference type="EMBL" id="CP000878">
    <property type="protein sequence ID" value="ABX08769.1"/>
    <property type="molecule type" value="Genomic_DNA"/>
</dbReference>
<dbReference type="Proteomes" id="UP000000788">
    <property type="component" value="Chromosome"/>
</dbReference>
<accession>A9BAA7</accession>
<organism evidence="1 2">
    <name type="scientific">Prochlorococcus marinus (strain MIT 9211)</name>
    <dbReference type="NCBI Taxonomy" id="93059"/>
    <lineage>
        <taxon>Bacteria</taxon>
        <taxon>Bacillati</taxon>
        <taxon>Cyanobacteriota</taxon>
        <taxon>Cyanophyceae</taxon>
        <taxon>Synechococcales</taxon>
        <taxon>Prochlorococcaceae</taxon>
        <taxon>Prochlorococcus</taxon>
    </lineage>
</organism>
<gene>
    <name evidence="1" type="ordered locus">P9211_08381</name>
</gene>
<reference evidence="1 2" key="1">
    <citation type="journal article" date="2007" name="PLoS Genet.">
        <title>Patterns and implications of gene gain and loss in the evolution of Prochlorococcus.</title>
        <authorList>
            <person name="Kettler G.C."/>
            <person name="Martiny A.C."/>
            <person name="Huang K."/>
            <person name="Zucker J."/>
            <person name="Coleman M.L."/>
            <person name="Rodrigue S."/>
            <person name="Chen F."/>
            <person name="Lapidus A."/>
            <person name="Ferriera S."/>
            <person name="Johnson J."/>
            <person name="Steglich C."/>
            <person name="Church G.M."/>
            <person name="Richardson P."/>
            <person name="Chisholm S.W."/>
        </authorList>
    </citation>
    <scope>NUCLEOTIDE SEQUENCE [LARGE SCALE GENOMIC DNA]</scope>
    <source>
        <strain evidence="2">MIT 9211</strain>
    </source>
</reference>
<dbReference type="HOGENOM" id="CLU_1823631_0_0_3"/>
<dbReference type="AlphaFoldDB" id="A9BAA7"/>
<dbReference type="KEGG" id="pmj:P9211_08381"/>
<proteinExistence type="predicted"/>
<dbReference type="STRING" id="93059.P9211_08381"/>